<keyword evidence="2" id="KW-1185">Reference proteome</keyword>
<name>A0ABX0V9I3_9HYPH</name>
<sequence length="184" mass="19668">MQKSCPSADAACRDKAYLVSGDQVIVSTAEANFVCADYVNSKGLTRAGWLPRSAIVMQPKPTSARADDWVGQWQGGPEQQISIVKAAKSASDIEISGEATFGALDPARVKRGAVNLGEVAATVTPDGASLDFTMGDRETLPYEKGDDDACRVRMRLVGAFLLVEDNRNCGGMNVSFSGIYRKRS</sequence>
<dbReference type="Proteomes" id="UP000707352">
    <property type="component" value="Unassembled WGS sequence"/>
</dbReference>
<proteinExistence type="predicted"/>
<reference evidence="1 2" key="1">
    <citation type="submission" date="2020-03" db="EMBL/GenBank/DDBJ databases">
        <title>The genome sequence of Microvirga sp. c23x22.</title>
        <authorList>
            <person name="Zhang X."/>
        </authorList>
    </citation>
    <scope>NUCLEOTIDE SEQUENCE [LARGE SCALE GENOMIC DNA]</scope>
    <source>
        <strain evidence="2">c23x22</strain>
    </source>
</reference>
<dbReference type="EMBL" id="JAATJS010000002">
    <property type="protein sequence ID" value="NIX76342.1"/>
    <property type="molecule type" value="Genomic_DNA"/>
</dbReference>
<organism evidence="1 2">
    <name type="scientific">Microvirga terricola</name>
    <dbReference type="NCBI Taxonomy" id="2719797"/>
    <lineage>
        <taxon>Bacteria</taxon>
        <taxon>Pseudomonadati</taxon>
        <taxon>Pseudomonadota</taxon>
        <taxon>Alphaproteobacteria</taxon>
        <taxon>Hyphomicrobiales</taxon>
        <taxon>Methylobacteriaceae</taxon>
        <taxon>Microvirga</taxon>
    </lineage>
</organism>
<dbReference type="RefSeq" id="WP_167672228.1">
    <property type="nucleotide sequence ID" value="NZ_JAATJS010000002.1"/>
</dbReference>
<gene>
    <name evidence="1" type="ORF">HB375_06885</name>
</gene>
<evidence type="ECO:0000313" key="1">
    <source>
        <dbReference type="EMBL" id="NIX76342.1"/>
    </source>
</evidence>
<accession>A0ABX0V9I3</accession>
<comment type="caution">
    <text evidence="1">The sequence shown here is derived from an EMBL/GenBank/DDBJ whole genome shotgun (WGS) entry which is preliminary data.</text>
</comment>
<protein>
    <submittedName>
        <fullName evidence="1">Uncharacterized protein</fullName>
    </submittedName>
</protein>
<evidence type="ECO:0000313" key="2">
    <source>
        <dbReference type="Proteomes" id="UP000707352"/>
    </source>
</evidence>